<dbReference type="EMBL" id="CH940647">
    <property type="protein sequence ID" value="EDW70769.1"/>
    <property type="molecule type" value="Genomic_DNA"/>
</dbReference>
<accession>B4LII2</accession>
<evidence type="ECO:0000313" key="3">
    <source>
        <dbReference type="Proteomes" id="UP000008792"/>
    </source>
</evidence>
<protein>
    <submittedName>
        <fullName evidence="2">Uncharacterized protein</fullName>
    </submittedName>
</protein>
<reference evidence="2 3" key="1">
    <citation type="journal article" date="2007" name="Nature">
        <title>Evolution of genes and genomes on the Drosophila phylogeny.</title>
        <authorList>
            <consortium name="Drosophila 12 Genomes Consortium"/>
            <person name="Clark A.G."/>
            <person name="Eisen M.B."/>
            <person name="Smith D.R."/>
            <person name="Bergman C.M."/>
            <person name="Oliver B."/>
            <person name="Markow T.A."/>
            <person name="Kaufman T.C."/>
            <person name="Kellis M."/>
            <person name="Gelbart W."/>
            <person name="Iyer V.N."/>
            <person name="Pollard D.A."/>
            <person name="Sackton T.B."/>
            <person name="Larracuente A.M."/>
            <person name="Singh N.D."/>
            <person name="Abad J.P."/>
            <person name="Abt D.N."/>
            <person name="Adryan B."/>
            <person name="Aguade M."/>
            <person name="Akashi H."/>
            <person name="Anderson W.W."/>
            <person name="Aquadro C.F."/>
            <person name="Ardell D.H."/>
            <person name="Arguello R."/>
            <person name="Artieri C.G."/>
            <person name="Barbash D.A."/>
            <person name="Barker D."/>
            <person name="Barsanti P."/>
            <person name="Batterham P."/>
            <person name="Batzoglou S."/>
            <person name="Begun D."/>
            <person name="Bhutkar A."/>
            <person name="Blanco E."/>
            <person name="Bosak S.A."/>
            <person name="Bradley R.K."/>
            <person name="Brand A.D."/>
            <person name="Brent M.R."/>
            <person name="Brooks A.N."/>
            <person name="Brown R.H."/>
            <person name="Butlin R.K."/>
            <person name="Caggese C."/>
            <person name="Calvi B.R."/>
            <person name="Bernardo de Carvalho A."/>
            <person name="Caspi A."/>
            <person name="Castrezana S."/>
            <person name="Celniker S.E."/>
            <person name="Chang J.L."/>
            <person name="Chapple C."/>
            <person name="Chatterji S."/>
            <person name="Chinwalla A."/>
            <person name="Civetta A."/>
            <person name="Clifton S.W."/>
            <person name="Comeron J.M."/>
            <person name="Costello J.C."/>
            <person name="Coyne J.A."/>
            <person name="Daub J."/>
            <person name="David R.G."/>
            <person name="Delcher A.L."/>
            <person name="Delehaunty K."/>
            <person name="Do C.B."/>
            <person name="Ebling H."/>
            <person name="Edwards K."/>
            <person name="Eickbush T."/>
            <person name="Evans J.D."/>
            <person name="Filipski A."/>
            <person name="Findeiss S."/>
            <person name="Freyhult E."/>
            <person name="Fulton L."/>
            <person name="Fulton R."/>
            <person name="Garcia A.C."/>
            <person name="Gardiner A."/>
            <person name="Garfield D.A."/>
            <person name="Garvin B.E."/>
            <person name="Gibson G."/>
            <person name="Gilbert D."/>
            <person name="Gnerre S."/>
            <person name="Godfrey J."/>
            <person name="Good R."/>
            <person name="Gotea V."/>
            <person name="Gravely B."/>
            <person name="Greenberg A.J."/>
            <person name="Griffiths-Jones S."/>
            <person name="Gross S."/>
            <person name="Guigo R."/>
            <person name="Gustafson E.A."/>
            <person name="Haerty W."/>
            <person name="Hahn M.W."/>
            <person name="Halligan D.L."/>
            <person name="Halpern A.L."/>
            <person name="Halter G.M."/>
            <person name="Han M.V."/>
            <person name="Heger A."/>
            <person name="Hillier L."/>
            <person name="Hinrichs A.S."/>
            <person name="Holmes I."/>
            <person name="Hoskins R.A."/>
            <person name="Hubisz M.J."/>
            <person name="Hultmark D."/>
            <person name="Huntley M.A."/>
            <person name="Jaffe D.B."/>
            <person name="Jagadeeshan S."/>
            <person name="Jeck W.R."/>
            <person name="Johnson J."/>
            <person name="Jones C.D."/>
            <person name="Jordan W.C."/>
            <person name="Karpen G.H."/>
            <person name="Kataoka E."/>
            <person name="Keightley P.D."/>
            <person name="Kheradpour P."/>
            <person name="Kirkness E.F."/>
            <person name="Koerich L.B."/>
            <person name="Kristiansen K."/>
            <person name="Kudrna D."/>
            <person name="Kulathinal R.J."/>
            <person name="Kumar S."/>
            <person name="Kwok R."/>
            <person name="Lander E."/>
            <person name="Langley C.H."/>
            <person name="Lapoint R."/>
            <person name="Lazzaro B.P."/>
            <person name="Lee S.J."/>
            <person name="Levesque L."/>
            <person name="Li R."/>
            <person name="Lin C.F."/>
            <person name="Lin M.F."/>
            <person name="Lindblad-Toh K."/>
            <person name="Llopart A."/>
            <person name="Long M."/>
            <person name="Low L."/>
            <person name="Lozovsky E."/>
            <person name="Lu J."/>
            <person name="Luo M."/>
            <person name="Machado C.A."/>
            <person name="Makalowski W."/>
            <person name="Marzo M."/>
            <person name="Matsuda M."/>
            <person name="Matzkin L."/>
            <person name="McAllister B."/>
            <person name="McBride C.S."/>
            <person name="McKernan B."/>
            <person name="McKernan K."/>
            <person name="Mendez-Lago M."/>
            <person name="Minx P."/>
            <person name="Mollenhauer M.U."/>
            <person name="Montooth K."/>
            <person name="Mount S.M."/>
            <person name="Mu X."/>
            <person name="Myers E."/>
            <person name="Negre B."/>
            <person name="Newfeld S."/>
            <person name="Nielsen R."/>
            <person name="Noor M.A."/>
            <person name="O'Grady P."/>
            <person name="Pachter L."/>
            <person name="Papaceit M."/>
            <person name="Parisi M.J."/>
            <person name="Parisi M."/>
            <person name="Parts L."/>
            <person name="Pedersen J.S."/>
            <person name="Pesole G."/>
            <person name="Phillippy A.M."/>
            <person name="Ponting C.P."/>
            <person name="Pop M."/>
            <person name="Porcelli D."/>
            <person name="Powell J.R."/>
            <person name="Prohaska S."/>
            <person name="Pruitt K."/>
            <person name="Puig M."/>
            <person name="Quesneville H."/>
            <person name="Ram K.R."/>
            <person name="Rand D."/>
            <person name="Rasmussen M.D."/>
            <person name="Reed L.K."/>
            <person name="Reenan R."/>
            <person name="Reily A."/>
            <person name="Remington K.A."/>
            <person name="Rieger T.T."/>
            <person name="Ritchie M.G."/>
            <person name="Robin C."/>
            <person name="Rogers Y.H."/>
            <person name="Rohde C."/>
            <person name="Rozas J."/>
            <person name="Rubenfield M.J."/>
            <person name="Ruiz A."/>
            <person name="Russo S."/>
            <person name="Salzberg S.L."/>
            <person name="Sanchez-Gracia A."/>
            <person name="Saranga D.J."/>
            <person name="Sato H."/>
            <person name="Schaeffer S.W."/>
            <person name="Schatz M.C."/>
            <person name="Schlenke T."/>
            <person name="Schwartz R."/>
            <person name="Segarra C."/>
            <person name="Singh R.S."/>
            <person name="Sirot L."/>
            <person name="Sirota M."/>
            <person name="Sisneros N.B."/>
            <person name="Smith C.D."/>
            <person name="Smith T.F."/>
            <person name="Spieth J."/>
            <person name="Stage D.E."/>
            <person name="Stark A."/>
            <person name="Stephan W."/>
            <person name="Strausberg R.L."/>
            <person name="Strempel S."/>
            <person name="Sturgill D."/>
            <person name="Sutton G."/>
            <person name="Sutton G.G."/>
            <person name="Tao W."/>
            <person name="Teichmann S."/>
            <person name="Tobari Y.N."/>
            <person name="Tomimura Y."/>
            <person name="Tsolas J.M."/>
            <person name="Valente V.L."/>
            <person name="Venter E."/>
            <person name="Venter J.C."/>
            <person name="Vicario S."/>
            <person name="Vieira F.G."/>
            <person name="Vilella A.J."/>
            <person name="Villasante A."/>
            <person name="Walenz B."/>
            <person name="Wang J."/>
            <person name="Wasserman M."/>
            <person name="Watts T."/>
            <person name="Wilson D."/>
            <person name="Wilson R.K."/>
            <person name="Wing R.A."/>
            <person name="Wolfner M.F."/>
            <person name="Wong A."/>
            <person name="Wong G.K."/>
            <person name="Wu C.I."/>
            <person name="Wu G."/>
            <person name="Yamamoto D."/>
            <person name="Yang H.P."/>
            <person name="Yang S.P."/>
            <person name="Yorke J.A."/>
            <person name="Yoshida K."/>
            <person name="Zdobnov E."/>
            <person name="Zhang P."/>
            <person name="Zhang Y."/>
            <person name="Zimin A.V."/>
            <person name="Baldwin J."/>
            <person name="Abdouelleil A."/>
            <person name="Abdulkadir J."/>
            <person name="Abebe A."/>
            <person name="Abera B."/>
            <person name="Abreu J."/>
            <person name="Acer S.C."/>
            <person name="Aftuck L."/>
            <person name="Alexander A."/>
            <person name="An P."/>
            <person name="Anderson E."/>
            <person name="Anderson S."/>
            <person name="Arachi H."/>
            <person name="Azer M."/>
            <person name="Bachantsang P."/>
            <person name="Barry A."/>
            <person name="Bayul T."/>
            <person name="Berlin A."/>
            <person name="Bessette D."/>
            <person name="Bloom T."/>
            <person name="Blye J."/>
            <person name="Boguslavskiy L."/>
            <person name="Bonnet C."/>
            <person name="Boukhgalter B."/>
            <person name="Bourzgui I."/>
            <person name="Brown A."/>
            <person name="Cahill P."/>
            <person name="Channer S."/>
            <person name="Cheshatsang Y."/>
            <person name="Chuda L."/>
            <person name="Citroen M."/>
            <person name="Collymore A."/>
            <person name="Cooke P."/>
            <person name="Costello M."/>
            <person name="D'Aco K."/>
            <person name="Daza R."/>
            <person name="De Haan G."/>
            <person name="DeGray S."/>
            <person name="DeMaso C."/>
            <person name="Dhargay N."/>
            <person name="Dooley K."/>
            <person name="Dooley E."/>
            <person name="Doricent M."/>
            <person name="Dorje P."/>
            <person name="Dorjee K."/>
            <person name="Dupes A."/>
            <person name="Elong R."/>
            <person name="Falk J."/>
            <person name="Farina A."/>
            <person name="Faro S."/>
            <person name="Ferguson D."/>
            <person name="Fisher S."/>
            <person name="Foley C.D."/>
            <person name="Franke A."/>
            <person name="Friedrich D."/>
            <person name="Gadbois L."/>
            <person name="Gearin G."/>
            <person name="Gearin C.R."/>
            <person name="Giannoukos G."/>
            <person name="Goode T."/>
            <person name="Graham J."/>
            <person name="Grandbois E."/>
            <person name="Grewal S."/>
            <person name="Gyaltsen K."/>
            <person name="Hafez N."/>
            <person name="Hagos B."/>
            <person name="Hall J."/>
            <person name="Henson C."/>
            <person name="Hollinger A."/>
            <person name="Honan T."/>
            <person name="Huard M.D."/>
            <person name="Hughes L."/>
            <person name="Hurhula B."/>
            <person name="Husby M.E."/>
            <person name="Kamat A."/>
            <person name="Kanga B."/>
            <person name="Kashin S."/>
            <person name="Khazanovich D."/>
            <person name="Kisner P."/>
            <person name="Lance K."/>
            <person name="Lara M."/>
            <person name="Lee W."/>
            <person name="Lennon N."/>
            <person name="Letendre F."/>
            <person name="LeVine R."/>
            <person name="Lipovsky A."/>
            <person name="Liu X."/>
            <person name="Liu J."/>
            <person name="Liu S."/>
            <person name="Lokyitsang T."/>
            <person name="Lokyitsang Y."/>
            <person name="Lubonja R."/>
            <person name="Lui A."/>
            <person name="MacDonald P."/>
            <person name="Magnisalis V."/>
            <person name="Maru K."/>
            <person name="Matthews C."/>
            <person name="McCusker W."/>
            <person name="McDonough S."/>
            <person name="Mehta T."/>
            <person name="Meldrim J."/>
            <person name="Meneus L."/>
            <person name="Mihai O."/>
            <person name="Mihalev A."/>
            <person name="Mihova T."/>
            <person name="Mittelman R."/>
            <person name="Mlenga V."/>
            <person name="Montmayeur A."/>
            <person name="Mulrain L."/>
            <person name="Navidi A."/>
            <person name="Naylor J."/>
            <person name="Negash T."/>
            <person name="Nguyen T."/>
            <person name="Nguyen N."/>
            <person name="Nicol R."/>
            <person name="Norbu C."/>
            <person name="Norbu N."/>
            <person name="Novod N."/>
            <person name="O'Neill B."/>
            <person name="Osman S."/>
            <person name="Markiewicz E."/>
            <person name="Oyono O.L."/>
            <person name="Patti C."/>
            <person name="Phunkhang P."/>
            <person name="Pierre F."/>
            <person name="Priest M."/>
            <person name="Raghuraman S."/>
            <person name="Rege F."/>
            <person name="Reyes R."/>
            <person name="Rise C."/>
            <person name="Rogov P."/>
            <person name="Ross K."/>
            <person name="Ryan E."/>
            <person name="Settipalli S."/>
            <person name="Shea T."/>
            <person name="Sherpa N."/>
            <person name="Shi L."/>
            <person name="Shih D."/>
            <person name="Sparrow T."/>
            <person name="Spaulding J."/>
            <person name="Stalker J."/>
            <person name="Stange-Thomann N."/>
            <person name="Stavropoulos S."/>
            <person name="Stone C."/>
            <person name="Strader C."/>
            <person name="Tesfaye S."/>
            <person name="Thomson T."/>
            <person name="Thoulutsang Y."/>
            <person name="Thoulutsang D."/>
            <person name="Topham K."/>
            <person name="Topping I."/>
            <person name="Tsamla T."/>
            <person name="Vassiliev H."/>
            <person name="Vo A."/>
            <person name="Wangchuk T."/>
            <person name="Wangdi T."/>
            <person name="Weiand M."/>
            <person name="Wilkinson J."/>
            <person name="Wilson A."/>
            <person name="Yadav S."/>
            <person name="Young G."/>
            <person name="Yu Q."/>
            <person name="Zembek L."/>
            <person name="Zhong D."/>
            <person name="Zimmer A."/>
            <person name="Zwirko Z."/>
            <person name="Jaffe D.B."/>
            <person name="Alvarez P."/>
            <person name="Brockman W."/>
            <person name="Butler J."/>
            <person name="Chin C."/>
            <person name="Gnerre S."/>
            <person name="Grabherr M."/>
            <person name="Kleber M."/>
            <person name="Mauceli E."/>
            <person name="MacCallum I."/>
        </authorList>
    </citation>
    <scope>NUCLEOTIDE SEQUENCE [LARGE SCALE GENOMIC DNA]</scope>
    <source>
        <strain evidence="3">Tucson 15010-1051.87</strain>
    </source>
</reference>
<dbReference type="Proteomes" id="UP000008792">
    <property type="component" value="Unassembled WGS sequence"/>
</dbReference>
<dbReference type="Pfam" id="PF02448">
    <property type="entry name" value="L71"/>
    <property type="match status" value="1"/>
</dbReference>
<gene>
    <name evidence="2" type="primary">Dvir\GJ13962</name>
    <name evidence="2" type="ORF">Dvir_GJ13962</name>
</gene>
<proteinExistence type="predicted"/>
<evidence type="ECO:0000256" key="1">
    <source>
        <dbReference type="SAM" id="SignalP"/>
    </source>
</evidence>
<evidence type="ECO:0000313" key="2">
    <source>
        <dbReference type="EMBL" id="EDW70769.1"/>
    </source>
</evidence>
<dbReference type="eggNOG" id="ENOG502TCVY">
    <property type="taxonomic scope" value="Eukaryota"/>
</dbReference>
<organism evidence="2 3">
    <name type="scientific">Drosophila virilis</name>
    <name type="common">Fruit fly</name>
    <dbReference type="NCBI Taxonomy" id="7244"/>
    <lineage>
        <taxon>Eukaryota</taxon>
        <taxon>Metazoa</taxon>
        <taxon>Ecdysozoa</taxon>
        <taxon>Arthropoda</taxon>
        <taxon>Hexapoda</taxon>
        <taxon>Insecta</taxon>
        <taxon>Pterygota</taxon>
        <taxon>Neoptera</taxon>
        <taxon>Endopterygota</taxon>
        <taxon>Diptera</taxon>
        <taxon>Brachycera</taxon>
        <taxon>Muscomorpha</taxon>
        <taxon>Ephydroidea</taxon>
        <taxon>Drosophilidae</taxon>
        <taxon>Drosophila</taxon>
    </lineage>
</organism>
<dbReference type="InterPro" id="IPR003475">
    <property type="entry name" value="Insect_Unk"/>
</dbReference>
<dbReference type="InParanoid" id="B4LII2"/>
<feature type="signal peptide" evidence="1">
    <location>
        <begin position="1"/>
        <end position="20"/>
    </location>
</feature>
<dbReference type="HOGENOM" id="CLU_121609_1_0_1"/>
<dbReference type="PhylomeDB" id="B4LII2"/>
<dbReference type="STRING" id="7244.B4LII2"/>
<feature type="chain" id="PRO_5002815896" evidence="1">
    <location>
        <begin position="21"/>
        <end position="94"/>
    </location>
</feature>
<dbReference type="OMA" id="NIFNANC"/>
<sequence>MSKFVLLLAICCMCLLQVEANRKTCDEVSAICVKAQRLTGPEDDVTNLFNFQCRRQNRNWKNITRCQLERAACLLTLVKCDRLSCVNVINALRG</sequence>
<dbReference type="KEGG" id="dvi:6622131"/>
<dbReference type="OrthoDB" id="7981046at2759"/>
<dbReference type="AlphaFoldDB" id="B4LII2"/>
<keyword evidence="3" id="KW-1185">Reference proteome</keyword>
<keyword evidence="1" id="KW-0732">Signal</keyword>
<dbReference type="FunCoup" id="B4LII2">
    <property type="interactions" value="25"/>
</dbReference>
<name>B4LII2_DROVI</name>